<feature type="signal peptide" evidence="2">
    <location>
        <begin position="1"/>
        <end position="27"/>
    </location>
</feature>
<evidence type="ECO:0000256" key="1">
    <source>
        <dbReference type="SAM" id="MobiDB-lite"/>
    </source>
</evidence>
<feature type="compositionally biased region" description="Basic and acidic residues" evidence="1">
    <location>
        <begin position="134"/>
        <end position="151"/>
    </location>
</feature>
<feature type="domain" description="PepSY" evidence="3">
    <location>
        <begin position="74"/>
        <end position="123"/>
    </location>
</feature>
<feature type="region of interest" description="Disordered" evidence="1">
    <location>
        <begin position="119"/>
        <end position="151"/>
    </location>
</feature>
<reference evidence="5" key="1">
    <citation type="journal article" date="2019" name="Int. J. Syst. Evol. Microbiol.">
        <title>The Global Catalogue of Microorganisms (GCM) 10K type strain sequencing project: providing services to taxonomists for standard genome sequencing and annotation.</title>
        <authorList>
            <consortium name="The Broad Institute Genomics Platform"/>
            <consortium name="The Broad Institute Genome Sequencing Center for Infectious Disease"/>
            <person name="Wu L."/>
            <person name="Ma J."/>
        </authorList>
    </citation>
    <scope>NUCLEOTIDE SEQUENCE [LARGE SCALE GENOMIC DNA]</scope>
    <source>
        <strain evidence="5">JCM 10411</strain>
    </source>
</reference>
<dbReference type="Proteomes" id="UP001596180">
    <property type="component" value="Unassembled WGS sequence"/>
</dbReference>
<dbReference type="Pfam" id="PF03413">
    <property type="entry name" value="PepSY"/>
    <property type="match status" value="1"/>
</dbReference>
<protein>
    <submittedName>
        <fullName evidence="4">PepSY domain-containing protein</fullName>
    </submittedName>
</protein>
<dbReference type="EMBL" id="JBHSOA010000003">
    <property type="protein sequence ID" value="MFC5850368.1"/>
    <property type="molecule type" value="Genomic_DNA"/>
</dbReference>
<name>A0ABW1DQU3_9ACTN</name>
<evidence type="ECO:0000313" key="5">
    <source>
        <dbReference type="Proteomes" id="UP001596180"/>
    </source>
</evidence>
<evidence type="ECO:0000256" key="2">
    <source>
        <dbReference type="SAM" id="SignalP"/>
    </source>
</evidence>
<evidence type="ECO:0000313" key="4">
    <source>
        <dbReference type="EMBL" id="MFC5850368.1"/>
    </source>
</evidence>
<feature type="chain" id="PRO_5046674916" evidence="2">
    <location>
        <begin position="28"/>
        <end position="151"/>
    </location>
</feature>
<dbReference type="RefSeq" id="WP_381356572.1">
    <property type="nucleotide sequence ID" value="NZ_JBHSOA010000003.1"/>
</dbReference>
<dbReference type="Gene3D" id="3.10.450.40">
    <property type="match status" value="1"/>
</dbReference>
<dbReference type="InterPro" id="IPR025711">
    <property type="entry name" value="PepSY"/>
</dbReference>
<accession>A0ABW1DQU3</accession>
<keyword evidence="5" id="KW-1185">Reference proteome</keyword>
<gene>
    <name evidence="4" type="ORF">ACFPZI_00490</name>
</gene>
<comment type="caution">
    <text evidence="4">The sequence shown here is derived from an EMBL/GenBank/DDBJ whole genome shotgun (WGS) entry which is preliminary data.</text>
</comment>
<proteinExistence type="predicted"/>
<evidence type="ECO:0000259" key="3">
    <source>
        <dbReference type="Pfam" id="PF03413"/>
    </source>
</evidence>
<feature type="compositionally biased region" description="Acidic residues" evidence="1">
    <location>
        <begin position="124"/>
        <end position="133"/>
    </location>
</feature>
<organism evidence="4 5">
    <name type="scientific">Streptomyces chlorus</name>
    <dbReference type="NCBI Taxonomy" id="887452"/>
    <lineage>
        <taxon>Bacteria</taxon>
        <taxon>Bacillati</taxon>
        <taxon>Actinomycetota</taxon>
        <taxon>Actinomycetes</taxon>
        <taxon>Kitasatosporales</taxon>
        <taxon>Streptomycetaceae</taxon>
        <taxon>Streptomyces</taxon>
    </lineage>
</organism>
<keyword evidence="2" id="KW-0732">Signal</keyword>
<sequence>MRKTKVFTLLGGGLLLSVTVGATLAMAGQGEQESQGRQATVRAASPTGFEIEIDPELDARFGPRPVNAVQAAGIVTDSRPGARVIKVELDEEGGRAVWEVEAQDGAGEIEALVDAFTGQIVGQDSEDEGEGGDEDRNGDRGGDRRDGDDDD</sequence>